<dbReference type="GO" id="GO:0005829">
    <property type="term" value="C:cytosol"/>
    <property type="evidence" value="ECO:0007669"/>
    <property type="project" value="TreeGrafter"/>
</dbReference>
<dbReference type="PANTHER" id="PTHR30160">
    <property type="entry name" value="TETRAACYLDISACCHARIDE 4'-KINASE-RELATED"/>
    <property type="match status" value="1"/>
</dbReference>
<dbReference type="RefSeq" id="WP_052881784.1">
    <property type="nucleotide sequence ID" value="NZ_CP010904.1"/>
</dbReference>
<accession>A0A0G3EJZ5</accession>
<sequence>MSERAAAMRFSALGDIAAALPFLRALKVRPAMVTSPAGRELLRDEFPASIVLPDKRLRSVAGLVMQLRRARFEVMLDLQNNDRSKLIAALCGAKTVYSNRGMPRGVPACDNFRRILEPSGLLGPLDESFESKPRDYIVLHPGSSARWRSKRLPDRKWTQIAVLLRERYGLPLMVSGGPDEADYAERLTASLPVEASCTAGTLDLQGLKRLLAEAYLVVSTDSAPMHLAAAMKTPTIGIFGATSWVRSAPFGPWSTVVYDRVYYADGRPPVRSMEEVGPYYENIDIGAALDRLAPYLNESGSDYE</sequence>
<gene>
    <name evidence="3" type="primary">rfaQ</name>
    <name evidence="3" type="ORF">L21SP4_01206</name>
</gene>
<keyword evidence="2 3" id="KW-0808">Transferase</keyword>
<evidence type="ECO:0000313" key="4">
    <source>
        <dbReference type="Proteomes" id="UP000035268"/>
    </source>
</evidence>
<evidence type="ECO:0000256" key="2">
    <source>
        <dbReference type="ARBA" id="ARBA00022679"/>
    </source>
</evidence>
<evidence type="ECO:0000256" key="1">
    <source>
        <dbReference type="ARBA" id="ARBA00022676"/>
    </source>
</evidence>
<dbReference type="GO" id="GO:0008713">
    <property type="term" value="F:ADP-heptose-lipopolysaccharide heptosyltransferase activity"/>
    <property type="evidence" value="ECO:0007669"/>
    <property type="project" value="TreeGrafter"/>
</dbReference>
<keyword evidence="1" id="KW-0328">Glycosyltransferase</keyword>
<dbReference type="Proteomes" id="UP000035268">
    <property type="component" value="Chromosome"/>
</dbReference>
<dbReference type="STRING" id="1307763.L21SP4_01206"/>
<dbReference type="SUPFAM" id="SSF53756">
    <property type="entry name" value="UDP-Glycosyltransferase/glycogen phosphorylase"/>
    <property type="match status" value="1"/>
</dbReference>
<dbReference type="OrthoDB" id="9797795at2"/>
<dbReference type="GO" id="GO:0009244">
    <property type="term" value="P:lipopolysaccharide core region biosynthetic process"/>
    <property type="evidence" value="ECO:0007669"/>
    <property type="project" value="TreeGrafter"/>
</dbReference>
<reference evidence="3 4" key="2">
    <citation type="journal article" date="2016" name="ISME J.">
        <title>Characterization of the first cultured representative of Verrucomicrobia subdivision 5 indicates the proposal of a novel phylum.</title>
        <authorList>
            <person name="Spring S."/>
            <person name="Bunk B."/>
            <person name="Sproer C."/>
            <person name="Schumann P."/>
            <person name="Rohde M."/>
            <person name="Tindall B.J."/>
            <person name="Klenk H.P."/>
        </authorList>
    </citation>
    <scope>NUCLEOTIDE SEQUENCE [LARGE SCALE GENOMIC DNA]</scope>
    <source>
        <strain evidence="3 4">L21-Fru-AB</strain>
    </source>
</reference>
<dbReference type="Pfam" id="PF01075">
    <property type="entry name" value="Glyco_transf_9"/>
    <property type="match status" value="1"/>
</dbReference>
<dbReference type="CDD" id="cd03789">
    <property type="entry name" value="GT9_LPS_heptosyltransferase"/>
    <property type="match status" value="1"/>
</dbReference>
<dbReference type="InterPro" id="IPR002201">
    <property type="entry name" value="Glyco_trans_9"/>
</dbReference>
<name>A0A0G3EJZ5_9BACT</name>
<dbReference type="EMBL" id="CP010904">
    <property type="protein sequence ID" value="AKJ64454.1"/>
    <property type="molecule type" value="Genomic_DNA"/>
</dbReference>
<keyword evidence="4" id="KW-1185">Reference proteome</keyword>
<proteinExistence type="predicted"/>
<evidence type="ECO:0000313" key="3">
    <source>
        <dbReference type="EMBL" id="AKJ64454.1"/>
    </source>
</evidence>
<dbReference type="EC" id="2.-.-.-" evidence="3"/>
<reference evidence="4" key="1">
    <citation type="submission" date="2015-02" db="EMBL/GenBank/DDBJ databases">
        <title>Description and complete genome sequence of the first cultured representative of the subdivision 5 of the Verrucomicrobia phylum.</title>
        <authorList>
            <person name="Spring S."/>
            <person name="Bunk B."/>
            <person name="Sproer C."/>
            <person name="Klenk H.-P."/>
        </authorList>
    </citation>
    <scope>NUCLEOTIDE SEQUENCE [LARGE SCALE GENOMIC DNA]</scope>
    <source>
        <strain evidence="4">L21-Fru-AB</strain>
    </source>
</reference>
<dbReference type="KEGG" id="vbl:L21SP4_01206"/>
<protein>
    <submittedName>
        <fullName evidence="3">Lipopolysaccharide core heptosyltransferase RfaQ</fullName>
        <ecNumber evidence="3">2.-.-.-</ecNumber>
    </submittedName>
</protein>
<dbReference type="Gene3D" id="3.40.50.2000">
    <property type="entry name" value="Glycogen Phosphorylase B"/>
    <property type="match status" value="2"/>
</dbReference>
<organism evidence="3 4">
    <name type="scientific">Kiritimatiella glycovorans</name>
    <dbReference type="NCBI Taxonomy" id="1307763"/>
    <lineage>
        <taxon>Bacteria</taxon>
        <taxon>Pseudomonadati</taxon>
        <taxon>Kiritimatiellota</taxon>
        <taxon>Kiritimatiellia</taxon>
        <taxon>Kiritimatiellales</taxon>
        <taxon>Kiritimatiellaceae</taxon>
        <taxon>Kiritimatiella</taxon>
    </lineage>
</organism>
<dbReference type="InterPro" id="IPR051199">
    <property type="entry name" value="LPS_LOS_Heptosyltrfase"/>
</dbReference>
<dbReference type="AlphaFoldDB" id="A0A0G3EJZ5"/>